<evidence type="ECO:0000313" key="3">
    <source>
        <dbReference type="Proteomes" id="UP000218811"/>
    </source>
</evidence>
<reference evidence="2 3" key="1">
    <citation type="journal article" date="2012" name="Science">
        <title>The Paleozoic origin of enzymatic lignin decomposition reconstructed from 31 fungal genomes.</title>
        <authorList>
            <person name="Floudas D."/>
            <person name="Binder M."/>
            <person name="Riley R."/>
            <person name="Barry K."/>
            <person name="Blanchette R.A."/>
            <person name="Henrissat B."/>
            <person name="Martinez A.T."/>
            <person name="Otillar R."/>
            <person name="Spatafora J.W."/>
            <person name="Yadav J.S."/>
            <person name="Aerts A."/>
            <person name="Benoit I."/>
            <person name="Boyd A."/>
            <person name="Carlson A."/>
            <person name="Copeland A."/>
            <person name="Coutinho P.M."/>
            <person name="de Vries R.P."/>
            <person name="Ferreira P."/>
            <person name="Findley K."/>
            <person name="Foster B."/>
            <person name="Gaskell J."/>
            <person name="Glotzer D."/>
            <person name="Gorecki P."/>
            <person name="Heitman J."/>
            <person name="Hesse C."/>
            <person name="Hori C."/>
            <person name="Igarashi K."/>
            <person name="Jurgens J.A."/>
            <person name="Kallen N."/>
            <person name="Kersten P."/>
            <person name="Kohler A."/>
            <person name="Kuees U."/>
            <person name="Kumar T.K.A."/>
            <person name="Kuo A."/>
            <person name="LaButti K."/>
            <person name="Larrondo L.F."/>
            <person name="Lindquist E."/>
            <person name="Ling A."/>
            <person name="Lombard V."/>
            <person name="Lucas S."/>
            <person name="Lundell T."/>
            <person name="Martin R."/>
            <person name="McLaughlin D.J."/>
            <person name="Morgenstern I."/>
            <person name="Morin E."/>
            <person name="Murat C."/>
            <person name="Nagy L.G."/>
            <person name="Nolan M."/>
            <person name="Ohm R.A."/>
            <person name="Patyshakuliyeva A."/>
            <person name="Rokas A."/>
            <person name="Ruiz-Duenas F.J."/>
            <person name="Sabat G."/>
            <person name="Salamov A."/>
            <person name="Samejima M."/>
            <person name="Schmutz J."/>
            <person name="Slot J.C."/>
            <person name="St John F."/>
            <person name="Stenlid J."/>
            <person name="Sun H."/>
            <person name="Sun S."/>
            <person name="Syed K."/>
            <person name="Tsang A."/>
            <person name="Wiebenga A."/>
            <person name="Young D."/>
            <person name="Pisabarro A."/>
            <person name="Eastwood D.C."/>
            <person name="Martin F."/>
            <person name="Cullen D."/>
            <person name="Grigoriev I.V."/>
            <person name="Hibbett D.S."/>
        </authorList>
    </citation>
    <scope>NUCLEOTIDE SEQUENCE [LARGE SCALE GENOMIC DNA]</scope>
    <source>
        <strain evidence="2 3">MD-104</strain>
    </source>
</reference>
<proteinExistence type="predicted"/>
<feature type="compositionally biased region" description="Basic and acidic residues" evidence="1">
    <location>
        <begin position="77"/>
        <end position="92"/>
    </location>
</feature>
<feature type="region of interest" description="Disordered" evidence="1">
    <location>
        <begin position="64"/>
        <end position="96"/>
    </location>
</feature>
<evidence type="ECO:0000256" key="1">
    <source>
        <dbReference type="SAM" id="MobiDB-lite"/>
    </source>
</evidence>
<gene>
    <name evidence="2" type="ORF">WOLCODRAFT_136521</name>
</gene>
<accession>A0A2H3JM18</accession>
<organism evidence="2 3">
    <name type="scientific">Wolfiporia cocos (strain MD-104)</name>
    <name type="common">Brown rot fungus</name>
    <dbReference type="NCBI Taxonomy" id="742152"/>
    <lineage>
        <taxon>Eukaryota</taxon>
        <taxon>Fungi</taxon>
        <taxon>Dikarya</taxon>
        <taxon>Basidiomycota</taxon>
        <taxon>Agaricomycotina</taxon>
        <taxon>Agaricomycetes</taxon>
        <taxon>Polyporales</taxon>
        <taxon>Phaeolaceae</taxon>
        <taxon>Wolfiporia</taxon>
    </lineage>
</organism>
<keyword evidence="3" id="KW-1185">Reference proteome</keyword>
<dbReference type="EMBL" id="KB468053">
    <property type="protein sequence ID" value="PCH39839.1"/>
    <property type="molecule type" value="Genomic_DNA"/>
</dbReference>
<name>A0A2H3JM18_WOLCO</name>
<evidence type="ECO:0000313" key="2">
    <source>
        <dbReference type="EMBL" id="PCH39839.1"/>
    </source>
</evidence>
<evidence type="ECO:0008006" key="4">
    <source>
        <dbReference type="Google" id="ProtNLM"/>
    </source>
</evidence>
<sequence>MSVFNGDVLRLTIKLTTPQDASCLARTCRWAYPIAMPQALSEVRISFNRVEKVAVVETDGSKAVHRPALPDDAQNEADERQDMGSSGDESRSHSVPYPHLRGDIADFCRFILADAGHRAPFIKSLKVSGRARFRWDDSIVHPCVSLLAEVLHHATHLQQIELTSMSETLKRCPQLPCAIAAHAAFDVIVLTNTAIASLPWPQMASRPRRIYGDLCDVTGTEEERRAAHEMLSSPVVSALQHLKISGFGCLDGLSAVTIPSVQGLNVCDGMGDLSIIARSFPNLRSLALGSWGSRPDASQLKIQPGVDYLNLTLEAGAMPIGCHVRHLEMQTLPEVMDEDRAVLKGSYPAVFSIHLQDDFFGVEGILCEAPGLKFVEVLLPYNYGTERLDTEMQNFASALQNHTAIEGILFCVWPFNCVSNPSQTFPTVASAFFSRVPQIRYVGLKGILKVHGFDDYNRTINSSVSYWYHQTGNPTPERLPHWRGELVERQLFVSSHA</sequence>
<protein>
    <recommendedName>
        <fullName evidence="4">F-box domain-containing protein</fullName>
    </recommendedName>
</protein>
<dbReference type="AlphaFoldDB" id="A0A2H3JM18"/>
<dbReference type="Proteomes" id="UP000218811">
    <property type="component" value="Unassembled WGS sequence"/>
</dbReference>